<reference evidence="5 6" key="1">
    <citation type="submission" date="2018-11" db="EMBL/GenBank/DDBJ databases">
        <title>Parancylomarina longa gen. nov., sp. nov., isolated from sediments of southern Okinawa.</title>
        <authorList>
            <person name="Fu T."/>
        </authorList>
    </citation>
    <scope>NUCLEOTIDE SEQUENCE [LARGE SCALE GENOMIC DNA]</scope>
    <source>
        <strain evidence="5 6">T3-2 S1-C</strain>
    </source>
</reference>
<dbReference type="PROSITE" id="PS51257">
    <property type="entry name" value="PROKAR_LIPOPROTEIN"/>
    <property type="match status" value="1"/>
</dbReference>
<feature type="domain" description="Cytochrome c-552/4" evidence="4">
    <location>
        <begin position="150"/>
        <end position="195"/>
    </location>
</feature>
<feature type="chain" id="PRO_5019181308" evidence="2">
    <location>
        <begin position="24"/>
        <end position="393"/>
    </location>
</feature>
<feature type="domain" description="Doubled CXXCH motif" evidence="3">
    <location>
        <begin position="251"/>
        <end position="290"/>
    </location>
</feature>
<dbReference type="Pfam" id="PF09699">
    <property type="entry name" value="Paired_CXXCH_1"/>
    <property type="match status" value="1"/>
</dbReference>
<dbReference type="SUPFAM" id="SSF48695">
    <property type="entry name" value="Multiheme cytochromes"/>
    <property type="match status" value="1"/>
</dbReference>
<sequence length="393" mass="42566">MKIKNLFPIMGLVFIASSLSLTSCSNNDDPITPDPDPVPTELAFAGSETCATCHQDKYDMFIESGHPYKLNKVVDGNEPEIPWHDLGYIQLPQGKTWADVTYMIGGYGWKARWLDSNGYIMTDNNSNDDTQFNMADGTQVGYSTSHAMGTKPYDCGKCHTTGWKSTDDGGAHQDGLEGIAGEFFAGGVHCEECHGMGNIHTVTTEESDIHVDKTSELCGRCHTRNADRSIAASGGFIKHHEQYDEWLTSSHNANNVGCIDCHDPHASVKYDDKALGQGVTKACTDCHSTFNADNHGGAQLECITCHMPKASKSAIKTGDYKGDIKTHIFNINAAADGKLFNAEGTVANPEGLGMSLDYVCYQCHKDVNGLGGSQSTKTMEQLSAKATNFHGTK</sequence>
<dbReference type="InterPro" id="IPR051829">
    <property type="entry name" value="Multiheme_Cytochr_ET"/>
</dbReference>
<evidence type="ECO:0000256" key="1">
    <source>
        <dbReference type="ARBA" id="ARBA00022729"/>
    </source>
</evidence>
<dbReference type="InterPro" id="IPR010177">
    <property type="entry name" value="Paired_CXXCH_1"/>
</dbReference>
<evidence type="ECO:0000259" key="3">
    <source>
        <dbReference type="Pfam" id="PF09699"/>
    </source>
</evidence>
<dbReference type="Pfam" id="PF13435">
    <property type="entry name" value="Cytochrome_C554"/>
    <property type="match status" value="1"/>
</dbReference>
<proteinExistence type="predicted"/>
<keyword evidence="1 2" id="KW-0732">Signal</keyword>
<evidence type="ECO:0000256" key="2">
    <source>
        <dbReference type="SAM" id="SignalP"/>
    </source>
</evidence>
<protein>
    <submittedName>
        <fullName evidence="5">Uncharacterized protein</fullName>
    </submittedName>
</protein>
<dbReference type="Proteomes" id="UP000282985">
    <property type="component" value="Unassembled WGS sequence"/>
</dbReference>
<dbReference type="OrthoDB" id="9814800at2"/>
<keyword evidence="6" id="KW-1185">Reference proteome</keyword>
<dbReference type="Gene3D" id="1.10.1130.10">
    <property type="entry name" value="Flavocytochrome C3, Chain A"/>
    <property type="match status" value="2"/>
</dbReference>
<gene>
    <name evidence="5" type="ORF">DLK05_08300</name>
</gene>
<accession>A0A434AV41</accession>
<dbReference type="RefSeq" id="WP_127343524.1">
    <property type="nucleotide sequence ID" value="NZ_RJJX01000009.1"/>
</dbReference>
<organism evidence="5 6">
    <name type="scientific">Ancylomarina longa</name>
    <dbReference type="NCBI Taxonomy" id="2487017"/>
    <lineage>
        <taxon>Bacteria</taxon>
        <taxon>Pseudomonadati</taxon>
        <taxon>Bacteroidota</taxon>
        <taxon>Bacteroidia</taxon>
        <taxon>Marinilabiliales</taxon>
        <taxon>Marinifilaceae</taxon>
        <taxon>Ancylomarina</taxon>
    </lineage>
</organism>
<name>A0A434AV41_9BACT</name>
<dbReference type="InterPro" id="IPR023155">
    <property type="entry name" value="Cyt_c-552/4"/>
</dbReference>
<comment type="caution">
    <text evidence="5">The sequence shown here is derived from an EMBL/GenBank/DDBJ whole genome shotgun (WGS) entry which is preliminary data.</text>
</comment>
<dbReference type="EMBL" id="RJJX01000009">
    <property type="protein sequence ID" value="RUT78319.1"/>
    <property type="molecule type" value="Genomic_DNA"/>
</dbReference>
<evidence type="ECO:0000313" key="5">
    <source>
        <dbReference type="EMBL" id="RUT78319.1"/>
    </source>
</evidence>
<dbReference type="InterPro" id="IPR036280">
    <property type="entry name" value="Multihaem_cyt_sf"/>
</dbReference>
<dbReference type="PANTHER" id="PTHR35038">
    <property type="entry name" value="DISSIMILATORY SULFITE REDUCTASE SIRA"/>
    <property type="match status" value="1"/>
</dbReference>
<dbReference type="AlphaFoldDB" id="A0A434AV41"/>
<evidence type="ECO:0000313" key="6">
    <source>
        <dbReference type="Proteomes" id="UP000282985"/>
    </source>
</evidence>
<evidence type="ECO:0000259" key="4">
    <source>
        <dbReference type="Pfam" id="PF13435"/>
    </source>
</evidence>
<feature type="signal peptide" evidence="2">
    <location>
        <begin position="1"/>
        <end position="23"/>
    </location>
</feature>
<dbReference type="PANTHER" id="PTHR35038:SF8">
    <property type="entry name" value="C-TYPE POLYHEME CYTOCHROME OMCC"/>
    <property type="match status" value="1"/>
</dbReference>